<dbReference type="AlphaFoldDB" id="A0A1J6IWJ7"/>
<comment type="caution">
    <text evidence="2">The sequence shown here is derived from an EMBL/GenBank/DDBJ whole genome shotgun (WGS) entry which is preliminary data.</text>
</comment>
<gene>
    <name evidence="2" type="ORF">A4A49_09155</name>
</gene>
<feature type="region of interest" description="Disordered" evidence="1">
    <location>
        <begin position="140"/>
        <end position="162"/>
    </location>
</feature>
<proteinExistence type="predicted"/>
<feature type="compositionally biased region" description="Basic and acidic residues" evidence="1">
    <location>
        <begin position="178"/>
        <end position="189"/>
    </location>
</feature>
<evidence type="ECO:0000313" key="2">
    <source>
        <dbReference type="EMBL" id="OIS99512.1"/>
    </source>
</evidence>
<name>A0A1J6IWJ7_NICAT</name>
<feature type="region of interest" description="Disordered" evidence="1">
    <location>
        <begin position="1"/>
        <end position="49"/>
    </location>
</feature>
<dbReference type="Gramene" id="OIS99512">
    <property type="protein sequence ID" value="OIS99512"/>
    <property type="gene ID" value="A4A49_09155"/>
</dbReference>
<evidence type="ECO:0000256" key="1">
    <source>
        <dbReference type="SAM" id="MobiDB-lite"/>
    </source>
</evidence>
<organism evidence="2 3">
    <name type="scientific">Nicotiana attenuata</name>
    <name type="common">Coyote tobacco</name>
    <dbReference type="NCBI Taxonomy" id="49451"/>
    <lineage>
        <taxon>Eukaryota</taxon>
        <taxon>Viridiplantae</taxon>
        <taxon>Streptophyta</taxon>
        <taxon>Embryophyta</taxon>
        <taxon>Tracheophyta</taxon>
        <taxon>Spermatophyta</taxon>
        <taxon>Magnoliopsida</taxon>
        <taxon>eudicotyledons</taxon>
        <taxon>Gunneridae</taxon>
        <taxon>Pentapetalae</taxon>
        <taxon>asterids</taxon>
        <taxon>lamiids</taxon>
        <taxon>Solanales</taxon>
        <taxon>Solanaceae</taxon>
        <taxon>Nicotianoideae</taxon>
        <taxon>Nicotianeae</taxon>
        <taxon>Nicotiana</taxon>
    </lineage>
</organism>
<accession>A0A1J6IWJ7</accession>
<reference evidence="2" key="1">
    <citation type="submission" date="2016-11" db="EMBL/GenBank/DDBJ databases">
        <title>The genome of Nicotiana attenuata.</title>
        <authorList>
            <person name="Xu S."/>
            <person name="Brockmoeller T."/>
            <person name="Gaquerel E."/>
            <person name="Navarro A."/>
            <person name="Kuhl H."/>
            <person name="Gase K."/>
            <person name="Ling Z."/>
            <person name="Zhou W."/>
            <person name="Kreitzer C."/>
            <person name="Stanke M."/>
            <person name="Tang H."/>
            <person name="Lyons E."/>
            <person name="Pandey P."/>
            <person name="Pandey S.P."/>
            <person name="Timmermann B."/>
            <person name="Baldwin I.T."/>
        </authorList>
    </citation>
    <scope>NUCLEOTIDE SEQUENCE [LARGE SCALE GENOMIC DNA]</scope>
    <source>
        <strain evidence="2">UT</strain>
    </source>
</reference>
<dbReference type="EMBL" id="MJEQ01037190">
    <property type="protein sequence ID" value="OIS99512.1"/>
    <property type="molecule type" value="Genomic_DNA"/>
</dbReference>
<feature type="region of interest" description="Disordered" evidence="1">
    <location>
        <begin position="178"/>
        <end position="203"/>
    </location>
</feature>
<dbReference type="Proteomes" id="UP000187609">
    <property type="component" value="Unassembled WGS sequence"/>
</dbReference>
<sequence length="397" mass="43753">MKKEAVQKVLNNDEAEANKGNKSNPIATRTSSPKKYGSTSASKEKNPNPIVFGIEEANKKDSTIEWVHSRFGTNKEELRQLNVTINHSCHEIPSHTFEESTKVNATDNEATFGYPLWSDEVENMVKNNEENSTRMHAQTGGVQGKTADLIPPAKVNPSAQKSRVENYEELNRNHDTLSAEEAQRSHKQVEITGGSTGGASARKKSNVTVIPRDLTQDIDDAGGAPVEILSGDLVEKASTKVLEDTVKSAHQTTKSKEMETNGTVFATCAIVNPTLGSFYDLQFRVMLEALRTMEKNALVLKEDTRQSHDPIDLATGVCASKAGQSNANNKEIQIAVLAMDDHGILARKKFSVTSGILAKGMLINHRGQKELQMIAKRHSQILWHSRWLTTIKVSKRN</sequence>
<protein>
    <submittedName>
        <fullName evidence="2">Uncharacterized protein</fullName>
    </submittedName>
</protein>
<evidence type="ECO:0000313" key="3">
    <source>
        <dbReference type="Proteomes" id="UP000187609"/>
    </source>
</evidence>
<keyword evidence="3" id="KW-1185">Reference proteome</keyword>
<feature type="compositionally biased region" description="Polar residues" evidence="1">
    <location>
        <begin position="20"/>
        <end position="41"/>
    </location>
</feature>